<dbReference type="InterPro" id="IPR045229">
    <property type="entry name" value="TPP_enz"/>
</dbReference>
<comment type="similarity">
    <text evidence="1">Belongs to the TPP enzyme family.</text>
</comment>
<dbReference type="CDD" id="cd07035">
    <property type="entry name" value="TPP_PYR_POX_like"/>
    <property type="match status" value="1"/>
</dbReference>
<comment type="caution">
    <text evidence="3">The sequence shown here is derived from an EMBL/GenBank/DDBJ whole genome shotgun (WGS) entry which is preliminary data.</text>
</comment>
<name>X0Y9R8_9ZZZZ</name>
<organism evidence="3">
    <name type="scientific">marine sediment metagenome</name>
    <dbReference type="NCBI Taxonomy" id="412755"/>
    <lineage>
        <taxon>unclassified sequences</taxon>
        <taxon>metagenomes</taxon>
        <taxon>ecological metagenomes</taxon>
    </lineage>
</organism>
<dbReference type="PANTHER" id="PTHR18968">
    <property type="entry name" value="THIAMINE PYROPHOSPHATE ENZYMES"/>
    <property type="match status" value="1"/>
</dbReference>
<accession>X0Y9R8</accession>
<dbReference type="GO" id="GO:0003984">
    <property type="term" value="F:acetolactate synthase activity"/>
    <property type="evidence" value="ECO:0007669"/>
    <property type="project" value="TreeGrafter"/>
</dbReference>
<dbReference type="GO" id="GO:0030976">
    <property type="term" value="F:thiamine pyrophosphate binding"/>
    <property type="evidence" value="ECO:0007669"/>
    <property type="project" value="InterPro"/>
</dbReference>
<feature type="domain" description="Thiamine pyrophosphate enzyme N-terminal TPP-binding" evidence="2">
    <location>
        <begin position="5"/>
        <end position="108"/>
    </location>
</feature>
<dbReference type="GO" id="GO:0005948">
    <property type="term" value="C:acetolactate synthase complex"/>
    <property type="evidence" value="ECO:0007669"/>
    <property type="project" value="TreeGrafter"/>
</dbReference>
<dbReference type="Pfam" id="PF02776">
    <property type="entry name" value="TPP_enzyme_N"/>
    <property type="match status" value="1"/>
</dbReference>
<protein>
    <recommendedName>
        <fullName evidence="2">Thiamine pyrophosphate enzyme N-terminal TPP-binding domain-containing protein</fullName>
    </recommendedName>
</protein>
<evidence type="ECO:0000259" key="2">
    <source>
        <dbReference type="Pfam" id="PF02776"/>
    </source>
</evidence>
<dbReference type="InterPro" id="IPR012001">
    <property type="entry name" value="Thiamin_PyroP_enz_TPP-bd_dom"/>
</dbReference>
<feature type="non-terminal residue" evidence="3">
    <location>
        <position position="180"/>
    </location>
</feature>
<proteinExistence type="inferred from homology"/>
<reference evidence="3" key="1">
    <citation type="journal article" date="2014" name="Front. Microbiol.">
        <title>High frequency of phylogenetically diverse reductive dehalogenase-homologous genes in deep subseafloor sedimentary metagenomes.</title>
        <authorList>
            <person name="Kawai M."/>
            <person name="Futagami T."/>
            <person name="Toyoda A."/>
            <person name="Takaki Y."/>
            <person name="Nishi S."/>
            <person name="Hori S."/>
            <person name="Arai W."/>
            <person name="Tsubouchi T."/>
            <person name="Morono Y."/>
            <person name="Uchiyama I."/>
            <person name="Ito T."/>
            <person name="Fujiyama A."/>
            <person name="Inagaki F."/>
            <person name="Takami H."/>
        </authorList>
    </citation>
    <scope>NUCLEOTIDE SEQUENCE</scope>
    <source>
        <strain evidence="3">Expedition CK06-06</strain>
    </source>
</reference>
<dbReference type="GO" id="GO:0009099">
    <property type="term" value="P:L-valine biosynthetic process"/>
    <property type="evidence" value="ECO:0007669"/>
    <property type="project" value="TreeGrafter"/>
</dbReference>
<dbReference type="Gene3D" id="3.40.50.970">
    <property type="match status" value="1"/>
</dbReference>
<dbReference type="SUPFAM" id="SSF52518">
    <property type="entry name" value="Thiamin diphosphate-binding fold (THDP-binding)"/>
    <property type="match status" value="1"/>
</dbReference>
<sequence length="180" mass="19274">MSEISVGELLVRCLKAEGVELITGIIDGAHIPIVVHTAKYGIRYVNAHHEEAAVHVAEGYSRIARKPGVVLGNPGCGTGNMLAGVVSAHAEGHPILAIGTLRPPIKSDPNRGGAWQSADTESMARPITKYAATVRMWERLPEMMRAAFRAAMTGRPGPSYLAIPDDLLLEKIDADRLPPI</sequence>
<dbReference type="EMBL" id="BARS01054926">
    <property type="protein sequence ID" value="GAG52575.1"/>
    <property type="molecule type" value="Genomic_DNA"/>
</dbReference>
<dbReference type="InterPro" id="IPR029061">
    <property type="entry name" value="THDP-binding"/>
</dbReference>
<evidence type="ECO:0000313" key="3">
    <source>
        <dbReference type="EMBL" id="GAG52575.1"/>
    </source>
</evidence>
<dbReference type="PANTHER" id="PTHR18968:SF13">
    <property type="entry name" value="ACETOLACTATE SYNTHASE CATALYTIC SUBUNIT, MITOCHONDRIAL"/>
    <property type="match status" value="1"/>
</dbReference>
<dbReference type="AlphaFoldDB" id="X0Y9R8"/>
<dbReference type="GO" id="GO:0009097">
    <property type="term" value="P:isoleucine biosynthetic process"/>
    <property type="evidence" value="ECO:0007669"/>
    <property type="project" value="TreeGrafter"/>
</dbReference>
<dbReference type="GO" id="GO:0050660">
    <property type="term" value="F:flavin adenine dinucleotide binding"/>
    <property type="evidence" value="ECO:0007669"/>
    <property type="project" value="TreeGrafter"/>
</dbReference>
<gene>
    <name evidence="3" type="ORF">S01H1_81213</name>
</gene>
<evidence type="ECO:0000256" key="1">
    <source>
        <dbReference type="ARBA" id="ARBA00007812"/>
    </source>
</evidence>